<evidence type="ECO:0000256" key="5">
    <source>
        <dbReference type="ARBA" id="ARBA00022741"/>
    </source>
</evidence>
<gene>
    <name evidence="15" type="ORF">GPECTOR_17g825</name>
</gene>
<dbReference type="EMBL" id="LSYV01000018">
    <property type="protein sequence ID" value="KXZ50188.1"/>
    <property type="molecule type" value="Genomic_DNA"/>
</dbReference>
<comment type="function">
    <text evidence="12">Catalyzes the attachment of alanine to tRNA(Ala) in a two-step reaction: alanine is first activated by ATP to form Ala-AMP and then transferred to the acceptor end of tRNA(Ala). Also edits incorrectly charged tRNA(Ala) via its editing domain.</text>
</comment>
<keyword evidence="4 12" id="KW-0479">Metal-binding</keyword>
<dbReference type="GO" id="GO:0000049">
    <property type="term" value="F:tRNA binding"/>
    <property type="evidence" value="ECO:0007669"/>
    <property type="project" value="UniProtKB-KW"/>
</dbReference>
<feature type="binding site" evidence="12">
    <location>
        <position position="563"/>
    </location>
    <ligand>
        <name>Zn(2+)</name>
        <dbReference type="ChEBI" id="CHEBI:29105"/>
    </ligand>
</feature>
<feature type="binding site" evidence="12">
    <location>
        <position position="465"/>
    </location>
    <ligand>
        <name>Zn(2+)</name>
        <dbReference type="ChEBI" id="CHEBI:29105"/>
    </ligand>
</feature>
<keyword evidence="11 12" id="KW-0030">Aminoacyl-tRNA synthetase</keyword>
<dbReference type="SMART" id="SM00863">
    <property type="entry name" value="tRNA_SAD"/>
    <property type="match status" value="1"/>
</dbReference>
<keyword evidence="13" id="KW-0175">Coiled coil</keyword>
<dbReference type="Gene3D" id="3.10.310.40">
    <property type="match status" value="1"/>
</dbReference>
<dbReference type="PRINTS" id="PR00980">
    <property type="entry name" value="TRNASYNTHALA"/>
</dbReference>
<comment type="similarity">
    <text evidence="1">Belongs to the class-II aminoacyl-tRNA synthetase family. Alax-L subfamily.</text>
</comment>
<dbReference type="InterPro" id="IPR018165">
    <property type="entry name" value="Ala-tRNA-synth_IIc_core"/>
</dbReference>
<dbReference type="FunFam" id="3.30.54.20:FF:000001">
    <property type="entry name" value="Alanine--tRNA ligase"/>
    <property type="match status" value="1"/>
</dbReference>
<dbReference type="InterPro" id="IPR018162">
    <property type="entry name" value="Ala-tRNA-ligase_IIc_anticod-bd"/>
</dbReference>
<dbReference type="GO" id="GO:0008270">
    <property type="term" value="F:zinc ion binding"/>
    <property type="evidence" value="ECO:0007669"/>
    <property type="project" value="UniProtKB-UniRule"/>
</dbReference>
<dbReference type="InterPro" id="IPR045864">
    <property type="entry name" value="aa-tRNA-synth_II/BPL/LPL"/>
</dbReference>
<evidence type="ECO:0000256" key="10">
    <source>
        <dbReference type="ARBA" id="ARBA00022946"/>
    </source>
</evidence>
<dbReference type="CDD" id="cd00673">
    <property type="entry name" value="AlaRS_core"/>
    <property type="match status" value="1"/>
</dbReference>
<dbReference type="GO" id="GO:0005524">
    <property type="term" value="F:ATP binding"/>
    <property type="evidence" value="ECO:0007669"/>
    <property type="project" value="UniProtKB-UniRule"/>
</dbReference>
<comment type="subunit">
    <text evidence="12">Monomer.</text>
</comment>
<keyword evidence="8 12" id="KW-0694">RNA-binding</keyword>
<dbReference type="PANTHER" id="PTHR11777:SF9">
    <property type="entry name" value="ALANINE--TRNA LIGASE, CYTOPLASMIC"/>
    <property type="match status" value="1"/>
</dbReference>
<keyword evidence="6 12" id="KW-0862">Zinc</keyword>
<comment type="subcellular location">
    <subcellularLocation>
        <location evidence="12">Mitochondrion</location>
    </subcellularLocation>
    <subcellularLocation>
        <location evidence="12">Cytoplasm</location>
    </subcellularLocation>
</comment>
<evidence type="ECO:0000256" key="13">
    <source>
        <dbReference type="SAM" id="Coils"/>
    </source>
</evidence>
<dbReference type="Gene3D" id="6.10.250.550">
    <property type="match status" value="1"/>
</dbReference>
<reference evidence="16" key="1">
    <citation type="journal article" date="2016" name="Nat. Commun.">
        <title>The Gonium pectorale genome demonstrates co-option of cell cycle regulation during the evolution of multicellularity.</title>
        <authorList>
            <person name="Hanschen E.R."/>
            <person name="Marriage T.N."/>
            <person name="Ferris P.J."/>
            <person name="Hamaji T."/>
            <person name="Toyoda A."/>
            <person name="Fujiyama A."/>
            <person name="Neme R."/>
            <person name="Noguchi H."/>
            <person name="Minakuchi Y."/>
            <person name="Suzuki M."/>
            <person name="Kawai-Toyooka H."/>
            <person name="Smith D.R."/>
            <person name="Sparks H."/>
            <person name="Anderson J."/>
            <person name="Bakaric R."/>
            <person name="Luria V."/>
            <person name="Karger A."/>
            <person name="Kirschner M.W."/>
            <person name="Durand P.M."/>
            <person name="Michod R.E."/>
            <person name="Nozaki H."/>
            <person name="Olson B.J."/>
        </authorList>
    </citation>
    <scope>NUCLEOTIDE SEQUENCE [LARGE SCALE GENOMIC DNA]</scope>
    <source>
        <strain evidence="16">NIES-2863</strain>
    </source>
</reference>
<dbReference type="Pfam" id="PF02272">
    <property type="entry name" value="DHHA1"/>
    <property type="match status" value="1"/>
</dbReference>
<dbReference type="Pfam" id="PF01411">
    <property type="entry name" value="tRNA-synt_2c"/>
    <property type="match status" value="2"/>
</dbReference>
<dbReference type="GO" id="GO:0004813">
    <property type="term" value="F:alanine-tRNA ligase activity"/>
    <property type="evidence" value="ECO:0007669"/>
    <property type="project" value="UniProtKB-UniRule"/>
</dbReference>
<comment type="cofactor">
    <cofactor evidence="12">
        <name>Zn(2+)</name>
        <dbReference type="ChEBI" id="CHEBI:29105"/>
    </cofactor>
    <text evidence="12">Binds 1 zinc ion per subunit.</text>
</comment>
<evidence type="ECO:0000256" key="11">
    <source>
        <dbReference type="ARBA" id="ARBA00023146"/>
    </source>
</evidence>
<evidence type="ECO:0000256" key="9">
    <source>
        <dbReference type="ARBA" id="ARBA00022917"/>
    </source>
</evidence>
<proteinExistence type="inferred from homology"/>
<evidence type="ECO:0000256" key="6">
    <source>
        <dbReference type="ARBA" id="ARBA00022833"/>
    </source>
</evidence>
<dbReference type="PROSITE" id="PS50860">
    <property type="entry name" value="AA_TRNA_LIGASE_II_ALA"/>
    <property type="match status" value="1"/>
</dbReference>
<keyword evidence="7 12" id="KW-0067">ATP-binding</keyword>
<evidence type="ECO:0000256" key="3">
    <source>
        <dbReference type="ARBA" id="ARBA00022598"/>
    </source>
</evidence>
<dbReference type="Proteomes" id="UP000075714">
    <property type="component" value="Unassembled WGS sequence"/>
</dbReference>
<dbReference type="InterPro" id="IPR012947">
    <property type="entry name" value="tRNA_SAD"/>
</dbReference>
<dbReference type="InterPro" id="IPR003156">
    <property type="entry name" value="DHHA1_dom"/>
</dbReference>
<keyword evidence="2 12" id="KW-0820">tRNA-binding</keyword>
<dbReference type="GO" id="GO:0070143">
    <property type="term" value="P:mitochondrial alanyl-tRNA aminoacylation"/>
    <property type="evidence" value="ECO:0007669"/>
    <property type="project" value="UniProtKB-UniRule"/>
</dbReference>
<dbReference type="SUPFAM" id="SSF55681">
    <property type="entry name" value="Class II aaRS and biotin synthetases"/>
    <property type="match status" value="1"/>
</dbReference>
<dbReference type="InterPro" id="IPR002318">
    <property type="entry name" value="Ala-tRNA-lgiase_IIc"/>
</dbReference>
<dbReference type="GO" id="GO:0005739">
    <property type="term" value="C:mitochondrion"/>
    <property type="evidence" value="ECO:0007669"/>
    <property type="project" value="UniProtKB-SubCell"/>
</dbReference>
<dbReference type="Gene3D" id="3.30.980.10">
    <property type="entry name" value="Threonyl-trna Synthetase, Chain A, domain 2"/>
    <property type="match status" value="1"/>
</dbReference>
<dbReference type="SUPFAM" id="SSF50447">
    <property type="entry name" value="Translation proteins"/>
    <property type="match status" value="1"/>
</dbReference>
<comment type="catalytic activity">
    <reaction evidence="12">
        <text>tRNA(Ala) + L-alanine + ATP = L-alanyl-tRNA(Ala) + AMP + diphosphate</text>
        <dbReference type="Rhea" id="RHEA:12540"/>
        <dbReference type="Rhea" id="RHEA-COMP:9657"/>
        <dbReference type="Rhea" id="RHEA-COMP:9923"/>
        <dbReference type="ChEBI" id="CHEBI:30616"/>
        <dbReference type="ChEBI" id="CHEBI:33019"/>
        <dbReference type="ChEBI" id="CHEBI:57972"/>
        <dbReference type="ChEBI" id="CHEBI:78442"/>
        <dbReference type="ChEBI" id="CHEBI:78497"/>
        <dbReference type="ChEBI" id="CHEBI:456215"/>
        <dbReference type="EC" id="6.1.1.7"/>
    </reaction>
</comment>
<dbReference type="SUPFAM" id="SSF55186">
    <property type="entry name" value="ThrRS/AlaRS common domain"/>
    <property type="match status" value="1"/>
</dbReference>
<keyword evidence="3 12" id="KW-0436">Ligase</keyword>
<dbReference type="InterPro" id="IPR018163">
    <property type="entry name" value="Thr/Ala-tRNA-synth_IIc_edit"/>
</dbReference>
<feature type="binding site" evidence="12">
    <location>
        <position position="461"/>
    </location>
    <ligand>
        <name>Zn(2+)</name>
        <dbReference type="ChEBI" id="CHEBI:29105"/>
    </ligand>
</feature>
<dbReference type="FunFam" id="3.30.980.10:FF:000004">
    <property type="entry name" value="Alanine--tRNA ligase, cytoplasmic"/>
    <property type="match status" value="1"/>
</dbReference>
<evidence type="ECO:0000313" key="16">
    <source>
        <dbReference type="Proteomes" id="UP000075714"/>
    </source>
</evidence>
<dbReference type="GO" id="GO:0002161">
    <property type="term" value="F:aminoacyl-tRNA deacylase activity"/>
    <property type="evidence" value="ECO:0007669"/>
    <property type="project" value="TreeGrafter"/>
</dbReference>
<feature type="binding site" evidence="12">
    <location>
        <position position="567"/>
    </location>
    <ligand>
        <name>Zn(2+)</name>
        <dbReference type="ChEBI" id="CHEBI:29105"/>
    </ligand>
</feature>
<keyword evidence="10" id="KW-0809">Transit peptide</keyword>
<keyword evidence="16" id="KW-1185">Reference proteome</keyword>
<dbReference type="FunFam" id="3.30.930.10:FF:000004">
    <property type="entry name" value="Alanine--tRNA ligase"/>
    <property type="match status" value="1"/>
</dbReference>
<feature type="coiled-coil region" evidence="13">
    <location>
        <begin position="629"/>
        <end position="656"/>
    </location>
</feature>
<evidence type="ECO:0000259" key="14">
    <source>
        <dbReference type="PROSITE" id="PS50860"/>
    </source>
</evidence>
<comment type="caution">
    <text evidence="15">The sequence shown here is derived from an EMBL/GenBank/DDBJ whole genome shotgun (WGS) entry which is preliminary data.</text>
</comment>
<evidence type="ECO:0000313" key="15">
    <source>
        <dbReference type="EMBL" id="KXZ50188.1"/>
    </source>
</evidence>
<sequence>MRRALPLVRHFTGRVAGVAATPVGARAAFPPSHLATSATGSSTSAATLAPAPAAAAPGPAKKMSGAEIREAFLSFFESRGHSRLPSSSLVPEDPTVLLTIAGMLQFKPVFLGQAPRKVPRATTTQKCVRTNDIGNVGVTARHHTFFEMLGNFSFGDYFKEQAIRWAWELSTGVFGLPAERVWVSVYEEDAEAEAIWRDVVGVPPERIKRMGAADNFWSSGPTGPCGPCSELYYDFHPERGTEGASLEDDSRFIEFYNLVFMQLNRKPDGSLEPLAAKNIDTGMGLERMAQILQARGREGVSNNYETDLIFPIVSKAAEIAGVDYASSPPAVKTALKVIGDHTRAVTYMLSDGVTPSNTGRGYVLRRLLRRVVMKRCEVLLDATPFYAESGGQVGDIGVLMVPGPAGSDSPAAHLAVRDCQKAAGGTVFVHSAEVVAGRLTVGTAVECLVDEQLRRRVRAHHTATHLLQSALKKVLGPDTCQQGSLVNFQRLRFDFNLARGMTAAEVAEVERLVNGWVAEAAPLETKVMALDAAKAAGATAMFGEKYDDVVRVVDVPGISMELCGGTHVGNTAEIGAFKILSESGIASGIRRVEAVAGPAAVEYLVSLDGLVRGLAGQLKLKPEEVPARVAAMQSELRSAEKQLAELRAELAVAQSQALVSQAVTAPKGGKVLVAELGAGVDAKALQEAASQLQASLGDPSAVLLASRAEDGAKVNFVAALSKGAVAAGLGAGKLVGQVAKVCGGGGGGKPALAQAGGKDASKTAEALELGKKLLEEGL</sequence>
<keyword evidence="5 12" id="KW-0547">Nucleotide-binding</keyword>
<keyword evidence="12" id="KW-0963">Cytoplasm</keyword>
<evidence type="ECO:0000256" key="2">
    <source>
        <dbReference type="ARBA" id="ARBA00022555"/>
    </source>
</evidence>
<keyword evidence="9 12" id="KW-0648">Protein biosynthesis</keyword>
<dbReference type="SUPFAM" id="SSF101353">
    <property type="entry name" value="Putative anticodon-binding domain of alanyl-tRNA synthetase (AlaRS)"/>
    <property type="match status" value="1"/>
</dbReference>
<protein>
    <recommendedName>
        <fullName evidence="12">Alanine--tRNA ligase</fullName>
        <ecNumber evidence="12">6.1.1.7</ecNumber>
    </recommendedName>
    <alternativeName>
        <fullName evidence="12">Alanyl-tRNA synthetase</fullName>
        <shortName evidence="12">AlaRS</shortName>
    </alternativeName>
</protein>
<organism evidence="15 16">
    <name type="scientific">Gonium pectorale</name>
    <name type="common">Green alga</name>
    <dbReference type="NCBI Taxonomy" id="33097"/>
    <lineage>
        <taxon>Eukaryota</taxon>
        <taxon>Viridiplantae</taxon>
        <taxon>Chlorophyta</taxon>
        <taxon>core chlorophytes</taxon>
        <taxon>Chlorophyceae</taxon>
        <taxon>CS clade</taxon>
        <taxon>Chlamydomonadales</taxon>
        <taxon>Volvocaceae</taxon>
        <taxon>Gonium</taxon>
    </lineage>
</organism>
<comment type="domain">
    <text evidence="12">Consists of three domains; the N-terminal catalytic domain, the editing domain and the C-terminal C-Ala domain. The editing domain removes incorrectly charged amino acids, while the C-Ala domain, along with tRNA(Ala), serves as a bridge to cooperatively bring together the editing and aminoacylation centers thus stimulating deacylation of misacylated tRNAs.</text>
</comment>
<dbReference type="Gene3D" id="3.30.54.20">
    <property type="match status" value="1"/>
</dbReference>
<dbReference type="InterPro" id="IPR050058">
    <property type="entry name" value="Ala-tRNA_ligase"/>
</dbReference>
<dbReference type="PANTHER" id="PTHR11777">
    <property type="entry name" value="ALANYL-TRNA SYNTHETASE"/>
    <property type="match status" value="1"/>
</dbReference>
<accession>A0A150GK57</accession>
<dbReference type="OrthoDB" id="2423964at2759"/>
<evidence type="ECO:0000256" key="4">
    <source>
        <dbReference type="ARBA" id="ARBA00022723"/>
    </source>
</evidence>
<dbReference type="Pfam" id="PF07973">
    <property type="entry name" value="tRNA_SAD"/>
    <property type="match status" value="1"/>
</dbReference>
<dbReference type="FunFam" id="3.10.310.40:FF:000001">
    <property type="entry name" value="Alanine--tRNA ligase"/>
    <property type="match status" value="1"/>
</dbReference>
<evidence type="ECO:0000256" key="1">
    <source>
        <dbReference type="ARBA" id="ARBA00008429"/>
    </source>
</evidence>
<keyword evidence="12" id="KW-0496">Mitochondrion</keyword>
<evidence type="ECO:0000256" key="12">
    <source>
        <dbReference type="HAMAP-Rule" id="MF_03133"/>
    </source>
</evidence>
<dbReference type="GO" id="GO:0005829">
    <property type="term" value="C:cytosol"/>
    <property type="evidence" value="ECO:0007669"/>
    <property type="project" value="TreeGrafter"/>
</dbReference>
<evidence type="ECO:0000256" key="7">
    <source>
        <dbReference type="ARBA" id="ARBA00022840"/>
    </source>
</evidence>
<dbReference type="InterPro" id="IPR009000">
    <property type="entry name" value="Transl_B-barrel_sf"/>
</dbReference>
<dbReference type="InterPro" id="IPR018164">
    <property type="entry name" value="Ala-tRNA-synth_IIc_N"/>
</dbReference>
<dbReference type="EC" id="6.1.1.7" evidence="12"/>
<dbReference type="Gene3D" id="3.30.930.10">
    <property type="entry name" value="Bira Bifunctional Protein, Domain 2"/>
    <property type="match status" value="1"/>
</dbReference>
<name>A0A150GK57_GONPE</name>
<evidence type="ECO:0000256" key="8">
    <source>
        <dbReference type="ARBA" id="ARBA00022884"/>
    </source>
</evidence>
<dbReference type="InterPro" id="IPR023033">
    <property type="entry name" value="Ala_tRNA_ligase_euk/bac"/>
</dbReference>
<dbReference type="Gene3D" id="2.40.30.130">
    <property type="match status" value="1"/>
</dbReference>
<dbReference type="STRING" id="33097.A0A150GK57"/>
<dbReference type="HAMAP" id="MF_00036_B">
    <property type="entry name" value="Ala_tRNA_synth_B"/>
    <property type="match status" value="1"/>
</dbReference>
<feature type="domain" description="Alanyl-transfer RNA synthetases family profile" evidence="14">
    <location>
        <begin position="63"/>
        <end position="606"/>
    </location>
</feature>
<dbReference type="AlphaFoldDB" id="A0A150GK57"/>